<dbReference type="PANTHER" id="PTHR41521">
    <property type="match status" value="1"/>
</dbReference>
<protein>
    <recommendedName>
        <fullName evidence="1">DUF1330 domain-containing protein</fullName>
    </recommendedName>
</protein>
<gene>
    <name evidence="2" type="ORF">PGLA2088_LOCUS13735</name>
</gene>
<organism evidence="2 3">
    <name type="scientific">Polarella glacialis</name>
    <name type="common">Dinoflagellate</name>
    <dbReference type="NCBI Taxonomy" id="89957"/>
    <lineage>
        <taxon>Eukaryota</taxon>
        <taxon>Sar</taxon>
        <taxon>Alveolata</taxon>
        <taxon>Dinophyceae</taxon>
        <taxon>Suessiales</taxon>
        <taxon>Suessiaceae</taxon>
        <taxon>Polarella</taxon>
    </lineage>
</organism>
<feature type="domain" description="DUF1330" evidence="1">
    <location>
        <begin position="413"/>
        <end position="503"/>
    </location>
</feature>
<feature type="non-terminal residue" evidence="2">
    <location>
        <position position="1"/>
    </location>
</feature>
<dbReference type="Pfam" id="PF07045">
    <property type="entry name" value="DUF1330"/>
    <property type="match status" value="1"/>
</dbReference>
<sequence>ATRRRGVDSTSQLHPLPPGVQLETLFRLHARPLLQQQQQWLLSPQAYICSGSINTHDHCTDSNTCNTDNTTRPNTFNATGSNHSSNNNINGSHSSNGGLALVRMLRLAVLLGLDRQAALLALARESAENGWVDVCQDVLARLLRHHQERQLSPLHSDAGLGNHGLAEAVRILLRSLCARRAALWRPQELITQLSKVEEALTGCVACCEPAAIAGILELATEVRFALGLLLSSDSDSLAPELLQLRQASLQEDGQVTATPSGAEREVGQDEAGGLFRKSFLEIPLLIPGPTATQVSLEYLELSFPGSAKDAAPGSVALTAETLLKVLCSSECGELACSLLLRRPGGFPSTELRQLCKERVLRVLRSGCRSVDHQMAAAFLGCLEPKEAVDLFASSLSYLRAEHNRGERLKLRRKAYLWVRAEIDDMARYRAEYMAHTPSVIAKHNGKFLARGGLIETLEGPGDDRRAVLIEFPSVAAARGFYFSQEYQHLARTRQQCSKAQVVLAGQGAAPKAGLLSRSTVMAAVGGFVLGIMAMRFASKS</sequence>
<evidence type="ECO:0000313" key="2">
    <source>
        <dbReference type="EMBL" id="CAE8659339.1"/>
    </source>
</evidence>
<dbReference type="Gene3D" id="3.30.70.100">
    <property type="match status" value="1"/>
</dbReference>
<dbReference type="EMBL" id="CAJNNW010016542">
    <property type="protein sequence ID" value="CAE8659339.1"/>
    <property type="molecule type" value="Genomic_DNA"/>
</dbReference>
<evidence type="ECO:0000259" key="1">
    <source>
        <dbReference type="Pfam" id="PF07045"/>
    </source>
</evidence>
<proteinExistence type="predicted"/>
<dbReference type="AlphaFoldDB" id="A0A813IXV8"/>
<name>A0A813IXV8_POLGL</name>
<comment type="caution">
    <text evidence="2">The sequence shown here is derived from an EMBL/GenBank/DDBJ whole genome shotgun (WGS) entry which is preliminary data.</text>
</comment>
<dbReference type="Proteomes" id="UP000626109">
    <property type="component" value="Unassembled WGS sequence"/>
</dbReference>
<evidence type="ECO:0000313" key="3">
    <source>
        <dbReference type="Proteomes" id="UP000626109"/>
    </source>
</evidence>
<dbReference type="InterPro" id="IPR011008">
    <property type="entry name" value="Dimeric_a/b-barrel"/>
</dbReference>
<accession>A0A813IXV8</accession>
<dbReference type="PANTHER" id="PTHR41521:SF4">
    <property type="entry name" value="BLR0684 PROTEIN"/>
    <property type="match status" value="1"/>
</dbReference>
<reference evidence="2" key="1">
    <citation type="submission" date="2021-02" db="EMBL/GenBank/DDBJ databases">
        <authorList>
            <person name="Dougan E. K."/>
            <person name="Rhodes N."/>
            <person name="Thang M."/>
            <person name="Chan C."/>
        </authorList>
    </citation>
    <scope>NUCLEOTIDE SEQUENCE</scope>
</reference>
<dbReference type="SUPFAM" id="SSF54909">
    <property type="entry name" value="Dimeric alpha+beta barrel"/>
    <property type="match status" value="1"/>
</dbReference>
<dbReference type="InterPro" id="IPR010753">
    <property type="entry name" value="DUF1330"/>
</dbReference>